<dbReference type="Proteomes" id="UP001244242">
    <property type="component" value="Unassembled WGS sequence"/>
</dbReference>
<gene>
    <name evidence="1" type="ORF">QLQ84_16665</name>
</gene>
<name>A0ABT6VN58_9GAMM</name>
<evidence type="ECO:0000313" key="1">
    <source>
        <dbReference type="EMBL" id="MDI5935431.1"/>
    </source>
</evidence>
<organism evidence="1 2">
    <name type="scientific">Halomonas kalidii</name>
    <dbReference type="NCBI Taxonomy" id="3043293"/>
    <lineage>
        <taxon>Bacteria</taxon>
        <taxon>Pseudomonadati</taxon>
        <taxon>Pseudomonadota</taxon>
        <taxon>Gammaproteobacteria</taxon>
        <taxon>Oceanospirillales</taxon>
        <taxon>Halomonadaceae</taxon>
        <taxon>Halomonas</taxon>
    </lineage>
</organism>
<comment type="caution">
    <text evidence="1">The sequence shown here is derived from an EMBL/GenBank/DDBJ whole genome shotgun (WGS) entry which is preliminary data.</text>
</comment>
<sequence>MGFFSTVKKIFSAKTSNASSLRDDIGNAEPICPYCNETLGKMPGRKKKCTYCGGFIYVRTRPSDKKKILIREDQISVIEEQWAIANGTHKQFLSEQEAYEKERDALRNKFGRKPSENDIRWSMLNKSLLKHAQDFQWGFYRNARLSMGDILKKDSKELEALDTYLEVCYLDVNGPSNCGTRDPEILREYPPFDPKRAMVAPGVIGYIDKNIASHRLTQEQVGKRFIKIAERTGESLKLPVDPESAWKTLKKEIYDKEET</sequence>
<accession>A0ABT6VN58</accession>
<protein>
    <submittedName>
        <fullName evidence="1">Uncharacterized protein</fullName>
    </submittedName>
</protein>
<dbReference type="EMBL" id="JASCQO010000044">
    <property type="protein sequence ID" value="MDI5935431.1"/>
    <property type="molecule type" value="Genomic_DNA"/>
</dbReference>
<evidence type="ECO:0000313" key="2">
    <source>
        <dbReference type="Proteomes" id="UP001244242"/>
    </source>
</evidence>
<reference evidence="1 2" key="1">
    <citation type="submission" date="2023-04" db="EMBL/GenBank/DDBJ databases">
        <title>Halomonas strains isolated from rhizosphere soil.</title>
        <authorList>
            <person name="Xu L."/>
            <person name="Sun J.-Q."/>
        </authorList>
    </citation>
    <scope>NUCLEOTIDE SEQUENCE [LARGE SCALE GENOMIC DNA]</scope>
    <source>
        <strain evidence="1 2">LN1S58</strain>
    </source>
</reference>
<keyword evidence="2" id="KW-1185">Reference proteome</keyword>
<dbReference type="RefSeq" id="WP_282722881.1">
    <property type="nucleotide sequence ID" value="NZ_JASCQO010000044.1"/>
</dbReference>
<proteinExistence type="predicted"/>